<comment type="subcellular location">
    <subcellularLocation>
        <location evidence="1">Nucleus</location>
    </subcellularLocation>
</comment>
<dbReference type="Gene3D" id="3.90.70.200">
    <property type="entry name" value="Plus-3 domain"/>
    <property type="match status" value="3"/>
</dbReference>
<proteinExistence type="predicted"/>
<feature type="region of interest" description="Disordered" evidence="5">
    <location>
        <begin position="934"/>
        <end position="958"/>
    </location>
</feature>
<dbReference type="PANTHER" id="PTHR13115">
    <property type="entry name" value="RNA POLYMERASE-ASSOCIATED PROTEIN RTF1 HOMOLOG"/>
    <property type="match status" value="1"/>
</dbReference>
<protein>
    <submittedName>
        <fullName evidence="8">Plus3 domain-containing protein</fullName>
    </submittedName>
</protein>
<evidence type="ECO:0000313" key="8">
    <source>
        <dbReference type="WBParaSite" id="Minc3s02071g28104"/>
    </source>
</evidence>
<dbReference type="PANTHER" id="PTHR13115:SF28">
    <property type="entry name" value="CCHC-TYPE DOMAIN-CONTAINING PROTEIN"/>
    <property type="match status" value="1"/>
</dbReference>
<evidence type="ECO:0000259" key="6">
    <source>
        <dbReference type="PROSITE" id="PS51360"/>
    </source>
</evidence>
<sequence length="1028" mass="117045">MSIESDKYSSNFANGTSNSCNSASHQSIQYPDEPSEGIRACILGRERISKLFSSPDFAKTIVDCFVRVVDQSSDGHIKKYKIARVVSVLDNLDHGCYGENKGKLLQLDDKTEIDLDVISEDQAEELEIQQWLMSLIRKNKPTPSIDQLINKITEISSALSWPFSPDERQTEPDYHSINDGVNLVESIVESEVTDVQHVLSGVVESVESEEINEYLIDKEITENMEISEMAVEQIFLEPEEPDIRILEPDIGINIDNIPSEFSQISDNNEVVHQSDNQSNQAYINSDTLMGGYETEDKRFKMVIADDDGIIGSPNKQRAKEKNSIEYIEYLDDILPIVLSKTFIIQTIHSAEFNQLVTDCFVFVKYDKDSNENKGTSKESTNKKEYKLAKICKAEDTEIVYRYEDLFFQKRILLDSNDDLFELSLNNVLDQQPTNEEFKKWVYAINNKAKKSIKKIVPTLQFVISKHVKIDSCRTNSLLEKNLKLYELANKEASIIYEKQNKITTYNELLQIFLRRSEILKIVRHQSFSKTIIGTFVRFLYNLPNVTRSEHSQAQDSLRYKIVQIVGVHKCEIPYPVGRPTQKEFDNWMTAIGNKHMSTIIVAESQSQTKNTVQAVNVRINKREFEKSMEFANCFEFTRKNKNVDSKLLSNTLERLQALCKLSVFINVKFHILLDVFSVDKELKIEWDRVIVHCKISSISDTSPTQNEFDNWMTAIGNKHSESTIPSIHFLKSKSVAIKNALDLEKEEQINVPKTPETNKNTNYFEMSTIIVAESQSQTKNTVQTPEPITTKSNISSSTPTFARPSVSTPAIATDIPTTSSGHKLKGFGIFKHLRNGLSEGPQLRKKETPIMKAPFLRKTAKKAQPKMQAPVRNFYNQLTQKDKEILLRNGFKGAVNVRINKREFEKSMEFANCFEFTRKNKNVDSKLLSNTLERLQAPANRKRPRSPPISSNDNLSSSKETTIGACANISVGEPISISKNVGVLQNENPSSEIQQPQQKIKKQDSLTTLPAQINKLKMEIIEIEEVNK</sequence>
<accession>A0A914MKG0</accession>
<dbReference type="SMART" id="SM00719">
    <property type="entry name" value="Plus3"/>
    <property type="match status" value="2"/>
</dbReference>
<dbReference type="AlphaFoldDB" id="A0A914MKG0"/>
<dbReference type="Proteomes" id="UP000887563">
    <property type="component" value="Unplaced"/>
</dbReference>
<evidence type="ECO:0000256" key="5">
    <source>
        <dbReference type="SAM" id="MobiDB-lite"/>
    </source>
</evidence>
<feature type="domain" description="Plus3" evidence="6">
    <location>
        <begin position="32"/>
        <end position="160"/>
    </location>
</feature>
<feature type="compositionally biased region" description="Polar residues" evidence="5">
    <location>
        <begin position="948"/>
        <end position="958"/>
    </location>
</feature>
<dbReference type="GO" id="GO:0016593">
    <property type="term" value="C:Cdc73/Paf1 complex"/>
    <property type="evidence" value="ECO:0007669"/>
    <property type="project" value="TreeGrafter"/>
</dbReference>
<keyword evidence="7" id="KW-1185">Reference proteome</keyword>
<reference evidence="8" key="1">
    <citation type="submission" date="2022-11" db="UniProtKB">
        <authorList>
            <consortium name="WormBaseParasite"/>
        </authorList>
    </citation>
    <scope>IDENTIFICATION</scope>
</reference>
<keyword evidence="4" id="KW-0539">Nucleus</keyword>
<dbReference type="Pfam" id="PF03126">
    <property type="entry name" value="Plus-3"/>
    <property type="match status" value="3"/>
</dbReference>
<dbReference type="GO" id="GO:0003677">
    <property type="term" value="F:DNA binding"/>
    <property type="evidence" value="ECO:0007669"/>
    <property type="project" value="InterPro"/>
</dbReference>
<evidence type="ECO:0000313" key="7">
    <source>
        <dbReference type="Proteomes" id="UP000887563"/>
    </source>
</evidence>
<dbReference type="WBParaSite" id="Minc3s02071g28104">
    <property type="protein sequence ID" value="Minc3s02071g28104"/>
    <property type="gene ID" value="Minc3s02071g28104"/>
</dbReference>
<dbReference type="GO" id="GO:1990269">
    <property type="term" value="F:RNA polymerase II C-terminal domain phosphoserine binding"/>
    <property type="evidence" value="ECO:0007669"/>
    <property type="project" value="TreeGrafter"/>
</dbReference>
<evidence type="ECO:0000256" key="2">
    <source>
        <dbReference type="ARBA" id="ARBA00023015"/>
    </source>
</evidence>
<keyword evidence="2" id="KW-0805">Transcription regulation</keyword>
<dbReference type="InterPro" id="IPR004343">
    <property type="entry name" value="Plus-3_dom"/>
</dbReference>
<dbReference type="InterPro" id="IPR036128">
    <property type="entry name" value="Plus3-like_sf"/>
</dbReference>
<feature type="region of interest" description="Disordered" evidence="5">
    <location>
        <begin position="775"/>
        <end position="805"/>
    </location>
</feature>
<organism evidence="7 8">
    <name type="scientific">Meloidogyne incognita</name>
    <name type="common">Southern root-knot nematode worm</name>
    <name type="synonym">Oxyuris incognita</name>
    <dbReference type="NCBI Taxonomy" id="6306"/>
    <lineage>
        <taxon>Eukaryota</taxon>
        <taxon>Metazoa</taxon>
        <taxon>Ecdysozoa</taxon>
        <taxon>Nematoda</taxon>
        <taxon>Chromadorea</taxon>
        <taxon>Rhabditida</taxon>
        <taxon>Tylenchina</taxon>
        <taxon>Tylenchomorpha</taxon>
        <taxon>Tylenchoidea</taxon>
        <taxon>Meloidogynidae</taxon>
        <taxon>Meloidogyninae</taxon>
        <taxon>Meloidogyne</taxon>
        <taxon>Meloidogyne incognita group</taxon>
    </lineage>
</organism>
<evidence type="ECO:0000256" key="3">
    <source>
        <dbReference type="ARBA" id="ARBA00023163"/>
    </source>
</evidence>
<keyword evidence="3" id="KW-0804">Transcription</keyword>
<dbReference type="PROSITE" id="PS51360">
    <property type="entry name" value="PLUS3"/>
    <property type="match status" value="2"/>
</dbReference>
<feature type="domain" description="Plus3" evidence="6">
    <location>
        <begin position="327"/>
        <end position="474"/>
    </location>
</feature>
<evidence type="ECO:0000256" key="4">
    <source>
        <dbReference type="ARBA" id="ARBA00023242"/>
    </source>
</evidence>
<evidence type="ECO:0000256" key="1">
    <source>
        <dbReference type="ARBA" id="ARBA00004123"/>
    </source>
</evidence>
<dbReference type="SUPFAM" id="SSF159042">
    <property type="entry name" value="Plus3-like"/>
    <property type="match status" value="4"/>
</dbReference>
<name>A0A914MKG0_MELIC</name>